<organism evidence="2 3">
    <name type="scientific">Luedemannella helvata</name>
    <dbReference type="NCBI Taxonomy" id="349315"/>
    <lineage>
        <taxon>Bacteria</taxon>
        <taxon>Bacillati</taxon>
        <taxon>Actinomycetota</taxon>
        <taxon>Actinomycetes</taxon>
        <taxon>Micromonosporales</taxon>
        <taxon>Micromonosporaceae</taxon>
        <taxon>Luedemannella</taxon>
    </lineage>
</organism>
<dbReference type="InterPro" id="IPR001753">
    <property type="entry name" value="Enoyl-CoA_hydra/iso"/>
</dbReference>
<keyword evidence="3" id="KW-1185">Reference proteome</keyword>
<protein>
    <recommendedName>
        <fullName evidence="4">Enoyl-CoA hydratase/isomerase family protein</fullName>
    </recommendedName>
</protein>
<proteinExistence type="predicted"/>
<dbReference type="SUPFAM" id="SSF52096">
    <property type="entry name" value="ClpP/crotonase"/>
    <property type="match status" value="1"/>
</dbReference>
<evidence type="ECO:0000313" key="3">
    <source>
        <dbReference type="Proteomes" id="UP001500655"/>
    </source>
</evidence>
<dbReference type="Pfam" id="PF00378">
    <property type="entry name" value="ECH_1"/>
    <property type="match status" value="1"/>
</dbReference>
<evidence type="ECO:0008006" key="4">
    <source>
        <dbReference type="Google" id="ProtNLM"/>
    </source>
</evidence>
<comment type="caution">
    <text evidence="2">The sequence shown here is derived from an EMBL/GenBank/DDBJ whole genome shotgun (WGS) entry which is preliminary data.</text>
</comment>
<feature type="region of interest" description="Disordered" evidence="1">
    <location>
        <begin position="1"/>
        <end position="22"/>
    </location>
</feature>
<name>A0ABP4X9W5_9ACTN</name>
<reference evidence="3" key="1">
    <citation type="journal article" date="2019" name="Int. J. Syst. Evol. Microbiol.">
        <title>The Global Catalogue of Microorganisms (GCM) 10K type strain sequencing project: providing services to taxonomists for standard genome sequencing and annotation.</title>
        <authorList>
            <consortium name="The Broad Institute Genomics Platform"/>
            <consortium name="The Broad Institute Genome Sequencing Center for Infectious Disease"/>
            <person name="Wu L."/>
            <person name="Ma J."/>
        </authorList>
    </citation>
    <scope>NUCLEOTIDE SEQUENCE [LARGE SCALE GENOMIC DNA]</scope>
    <source>
        <strain evidence="3">JCM 13249</strain>
    </source>
</reference>
<evidence type="ECO:0000313" key="2">
    <source>
        <dbReference type="EMBL" id="GAA1770484.1"/>
    </source>
</evidence>
<evidence type="ECO:0000256" key="1">
    <source>
        <dbReference type="SAM" id="MobiDB-lite"/>
    </source>
</evidence>
<gene>
    <name evidence="2" type="ORF">GCM10009681_47360</name>
</gene>
<dbReference type="InterPro" id="IPR053482">
    <property type="entry name" value="DPA-CoA_Dioxygenase"/>
</dbReference>
<dbReference type="PANTHER" id="PTHR11941">
    <property type="entry name" value="ENOYL-COA HYDRATASE-RELATED"/>
    <property type="match status" value="1"/>
</dbReference>
<dbReference type="PANTHER" id="PTHR11941:SF54">
    <property type="entry name" value="ENOYL-COA HYDRATASE, MITOCHONDRIAL"/>
    <property type="match status" value="1"/>
</dbReference>
<dbReference type="Proteomes" id="UP001500655">
    <property type="component" value="Unassembled WGS sequence"/>
</dbReference>
<dbReference type="RefSeq" id="WP_344086148.1">
    <property type="nucleotide sequence ID" value="NZ_BAAALS010000028.1"/>
</dbReference>
<dbReference type="Gene3D" id="3.90.226.10">
    <property type="entry name" value="2-enoyl-CoA Hydratase, Chain A, domain 1"/>
    <property type="match status" value="1"/>
</dbReference>
<dbReference type="CDD" id="cd06558">
    <property type="entry name" value="crotonase-like"/>
    <property type="match status" value="1"/>
</dbReference>
<dbReference type="NCBIfam" id="NF042432">
    <property type="entry name" value="DHPACoAdixog_DpgC"/>
    <property type="match status" value="1"/>
</dbReference>
<sequence length="449" mass="47739">MTAAPAAVGTLDATTPAPSVPAAGVEESWRAVAATAAAAGRPLAELPPPADRTPAQRQAAEEAKAAARGLRARFLAEHVEAVYDRLTAGRTRQPRLADLVDAAARVFTGLVPDAARLADERARPQAAKEGHEIDQGIFAGAVLGSPTAGRHLMASMRRPTERALALRAEFARTGRLDLGSVLLTRDGVAAHLTLTREDCLNAEDDRQVDDMEAAVDLALLDPDVRVGVIRGGTMSHPRYRGRRVFSAGINLRSLHAGGISLVDFLLRRELGYLSKLVRGLTPDADAAWHVTAVEKPWAAAVDTFAIGGGCQILLTVDHVIAASDAYVSLPAAKEGIVPGVGNLRLTRAAGPRVARQIILQGRRLWATEPAARLLVDEVVEPDRVDAAVAAAVNRLAGDAVLANRRMLHVAEEPTDVLREYLAEFAVRQALRLYSADVLDKVGRFSAGRP</sequence>
<dbReference type="InterPro" id="IPR029045">
    <property type="entry name" value="ClpP/crotonase-like_dom_sf"/>
</dbReference>
<dbReference type="Gene3D" id="1.20.58.1300">
    <property type="match status" value="1"/>
</dbReference>
<accession>A0ABP4X9W5</accession>
<dbReference type="EMBL" id="BAAALS010000028">
    <property type="protein sequence ID" value="GAA1770484.1"/>
    <property type="molecule type" value="Genomic_DNA"/>
</dbReference>